<reference evidence="2" key="1">
    <citation type="submission" date="2009-01" db="EMBL/GenBank/DDBJ databases">
        <title>Complete sequence of plasmid2 Cyanothece sp. PCC 7425.</title>
        <authorList>
            <consortium name="US DOE Joint Genome Institute"/>
            <person name="Lucas S."/>
            <person name="Copeland A."/>
            <person name="Lapidus A."/>
            <person name="Glavina del Rio T."/>
            <person name="Dalin E."/>
            <person name="Tice H."/>
            <person name="Bruce D."/>
            <person name="Goodwin L."/>
            <person name="Pitluck S."/>
            <person name="Sims D."/>
            <person name="Meineke L."/>
            <person name="Brettin T."/>
            <person name="Detter J.C."/>
            <person name="Han C."/>
            <person name="Larimer F."/>
            <person name="Land M."/>
            <person name="Hauser L."/>
            <person name="Kyrpides N."/>
            <person name="Ovchinnikova G."/>
            <person name="Liberton M."/>
            <person name="Stoeckel J."/>
            <person name="Banerjee A."/>
            <person name="Singh A."/>
            <person name="Page L."/>
            <person name="Sato H."/>
            <person name="Zhao L."/>
            <person name="Sherman L."/>
            <person name="Pakrasi H."/>
            <person name="Richardson P."/>
        </authorList>
    </citation>
    <scope>NUCLEOTIDE SEQUENCE</scope>
    <source>
        <strain evidence="2">PCC 7425</strain>
        <plasmid evidence="2">pP742502</plasmid>
    </source>
</reference>
<dbReference type="NCBIfam" id="TIGR03985">
    <property type="entry name" value="TIGR03985 family CRISPR-associated protein"/>
    <property type="match status" value="1"/>
</dbReference>
<evidence type="ECO:0000259" key="1">
    <source>
        <dbReference type="Pfam" id="PF13280"/>
    </source>
</evidence>
<evidence type="ECO:0000313" key="2">
    <source>
        <dbReference type="EMBL" id="ACL47856.1"/>
    </source>
</evidence>
<feature type="domain" description="WYL" evidence="1">
    <location>
        <begin position="149"/>
        <end position="207"/>
    </location>
</feature>
<sequence length="373" mass="44198">MESLTGMNSEILRQEMAKAPFSTVHRSIRQDLSLLAQLQWLRAGERGLFIRQPEAKLPHPGGLSKAELEPSSQSRDLYWLLQEIAFLQPNLSRVINTLWEHHSAAREWQAEHTRNTQRLFLHLDFLSEEIAEQVEDYQAGLEELWQQGDRPIRFIYQLAQAKRQVKVLVYPVCLHYARRAKYLSAYGIDPYGQENWHNYRLDRIRSSQLDVLDWQHPDIPDFLLKLKQQNQLPTPEEVREKLEEAWGLDFYRPAQLLILRFPADFARWYVTEKFNRLKLEKLSYPQLVKRIRKEILDSQEQQTLLELVHQRQSSDSNNNYVYFCAQVRVGDINVTMRLRDWRPQGEVIAPLQLREQMKREALTELAHYQNGSN</sequence>
<gene>
    <name evidence="2" type="ordered locus">Cyan7425_0161</name>
</gene>
<dbReference type="eggNOG" id="ENOG502Z929">
    <property type="taxonomic scope" value="Bacteria"/>
</dbReference>
<protein>
    <recommendedName>
        <fullName evidence="1">WYL domain-containing protein</fullName>
    </recommendedName>
</protein>
<geneLocation type="plasmid" evidence="2">
    <name>pP742502</name>
</geneLocation>
<dbReference type="EMBL" id="CP001346">
    <property type="protein sequence ID" value="ACL47856.1"/>
    <property type="molecule type" value="Genomic_DNA"/>
</dbReference>
<name>B8HZK8_CYAP4</name>
<dbReference type="HOGENOM" id="CLU_049157_0_0_3"/>
<dbReference type="KEGG" id="cyn:Cyan7425_0161"/>
<organism evidence="2">
    <name type="scientific">Cyanothece sp. (strain PCC 7425 / ATCC 29141)</name>
    <dbReference type="NCBI Taxonomy" id="395961"/>
    <lineage>
        <taxon>Bacteria</taxon>
        <taxon>Bacillati</taxon>
        <taxon>Cyanobacteriota</taxon>
        <taxon>Cyanophyceae</taxon>
        <taxon>Gomontiellales</taxon>
        <taxon>Cyanothecaceae</taxon>
        <taxon>Cyanothece</taxon>
    </lineage>
</organism>
<dbReference type="Pfam" id="PF13280">
    <property type="entry name" value="WYL"/>
    <property type="match status" value="1"/>
</dbReference>
<dbReference type="InterPro" id="IPR026881">
    <property type="entry name" value="WYL_dom"/>
</dbReference>
<dbReference type="AlphaFoldDB" id="B8HZK8"/>
<accession>B8HZK8</accession>
<keyword evidence="2" id="KW-0614">Plasmid</keyword>
<dbReference type="InterPro" id="IPR023816">
    <property type="entry name" value="CRISPR-assoc_CYA0889"/>
</dbReference>
<proteinExistence type="predicted"/>
<dbReference type="OrthoDB" id="503572at2"/>